<comment type="caution">
    <text evidence="9">The sequence shown here is derived from an EMBL/GenBank/DDBJ whole genome shotgun (WGS) entry which is preliminary data.</text>
</comment>
<accession>A0A3N1XS94</accession>
<dbReference type="Gene3D" id="1.20.1250.20">
    <property type="entry name" value="MFS general substrate transporter like domains"/>
    <property type="match status" value="1"/>
</dbReference>
<dbReference type="SUPFAM" id="SSF103473">
    <property type="entry name" value="MFS general substrate transporter"/>
    <property type="match status" value="1"/>
</dbReference>
<dbReference type="InterPro" id="IPR020846">
    <property type="entry name" value="MFS_dom"/>
</dbReference>
<keyword evidence="10" id="KW-1185">Reference proteome</keyword>
<protein>
    <submittedName>
        <fullName evidence="9">DHA3 family macrolide efflux protein-like MFS transporter</fullName>
    </submittedName>
</protein>
<evidence type="ECO:0000256" key="4">
    <source>
        <dbReference type="ARBA" id="ARBA00022692"/>
    </source>
</evidence>
<dbReference type="CDD" id="cd06173">
    <property type="entry name" value="MFS_MefA_like"/>
    <property type="match status" value="1"/>
</dbReference>
<feature type="transmembrane region" description="Helical" evidence="7">
    <location>
        <begin position="374"/>
        <end position="391"/>
    </location>
</feature>
<feature type="transmembrane region" description="Helical" evidence="7">
    <location>
        <begin position="40"/>
        <end position="62"/>
    </location>
</feature>
<dbReference type="AlphaFoldDB" id="A0A3N1XS94"/>
<dbReference type="PROSITE" id="PS50850">
    <property type="entry name" value="MFS"/>
    <property type="match status" value="1"/>
</dbReference>
<evidence type="ECO:0000256" key="2">
    <source>
        <dbReference type="ARBA" id="ARBA00022448"/>
    </source>
</evidence>
<evidence type="ECO:0000256" key="3">
    <source>
        <dbReference type="ARBA" id="ARBA00022475"/>
    </source>
</evidence>
<keyword evidence="4 7" id="KW-0812">Transmembrane</keyword>
<keyword evidence="6 7" id="KW-0472">Membrane</keyword>
<evidence type="ECO:0000256" key="6">
    <source>
        <dbReference type="ARBA" id="ARBA00023136"/>
    </source>
</evidence>
<reference evidence="9 10" key="1">
    <citation type="submission" date="2018-11" db="EMBL/GenBank/DDBJ databases">
        <title>Genomic Encyclopedia of Type Strains, Phase IV (KMG-IV): sequencing the most valuable type-strain genomes for metagenomic binning, comparative biology and taxonomic classification.</title>
        <authorList>
            <person name="Goeker M."/>
        </authorList>
    </citation>
    <scope>NUCLEOTIDE SEQUENCE [LARGE SCALE GENOMIC DNA]</scope>
    <source>
        <strain evidence="9 10">DSM 26537</strain>
    </source>
</reference>
<keyword evidence="5 7" id="KW-1133">Transmembrane helix</keyword>
<dbReference type="Pfam" id="PF07690">
    <property type="entry name" value="MFS_1"/>
    <property type="match status" value="1"/>
</dbReference>
<feature type="transmembrane region" description="Helical" evidence="7">
    <location>
        <begin position="9"/>
        <end position="34"/>
    </location>
</feature>
<dbReference type="GO" id="GO:0005886">
    <property type="term" value="C:plasma membrane"/>
    <property type="evidence" value="ECO:0007669"/>
    <property type="project" value="UniProtKB-SubCell"/>
</dbReference>
<dbReference type="GO" id="GO:0022857">
    <property type="term" value="F:transmembrane transporter activity"/>
    <property type="evidence" value="ECO:0007669"/>
    <property type="project" value="InterPro"/>
</dbReference>
<evidence type="ECO:0000256" key="1">
    <source>
        <dbReference type="ARBA" id="ARBA00004651"/>
    </source>
</evidence>
<evidence type="ECO:0000313" key="9">
    <source>
        <dbReference type="EMBL" id="ROR29108.1"/>
    </source>
</evidence>
<feature type="transmembrane region" description="Helical" evidence="7">
    <location>
        <begin position="223"/>
        <end position="241"/>
    </location>
</feature>
<feature type="transmembrane region" description="Helical" evidence="7">
    <location>
        <begin position="340"/>
        <end position="362"/>
    </location>
</feature>
<feature type="transmembrane region" description="Helical" evidence="7">
    <location>
        <begin position="261"/>
        <end position="280"/>
    </location>
</feature>
<dbReference type="OrthoDB" id="9763297at2"/>
<evidence type="ECO:0000256" key="5">
    <source>
        <dbReference type="ARBA" id="ARBA00022989"/>
    </source>
</evidence>
<dbReference type="PANTHER" id="PTHR43266">
    <property type="entry name" value="MACROLIDE-EFFLUX PROTEIN"/>
    <property type="match status" value="1"/>
</dbReference>
<dbReference type="PANTHER" id="PTHR43266:SF10">
    <property type="entry name" value="BACILYSIN EXPORTER BACE-RELATED"/>
    <property type="match status" value="1"/>
</dbReference>
<name>A0A3N1XS94_9FIRM</name>
<evidence type="ECO:0000313" key="10">
    <source>
        <dbReference type="Proteomes" id="UP000273083"/>
    </source>
</evidence>
<dbReference type="Proteomes" id="UP000273083">
    <property type="component" value="Unassembled WGS sequence"/>
</dbReference>
<dbReference type="EMBL" id="RJVG01000003">
    <property type="protein sequence ID" value="ROR29108.1"/>
    <property type="molecule type" value="Genomic_DNA"/>
</dbReference>
<keyword evidence="3" id="KW-1003">Cell membrane</keyword>
<organism evidence="9 10">
    <name type="scientific">Mobilisporobacter senegalensis</name>
    <dbReference type="NCBI Taxonomy" id="1329262"/>
    <lineage>
        <taxon>Bacteria</taxon>
        <taxon>Bacillati</taxon>
        <taxon>Bacillota</taxon>
        <taxon>Clostridia</taxon>
        <taxon>Lachnospirales</taxon>
        <taxon>Lachnospiraceae</taxon>
        <taxon>Mobilisporobacter</taxon>
    </lineage>
</organism>
<proteinExistence type="predicted"/>
<feature type="transmembrane region" description="Helical" evidence="7">
    <location>
        <begin position="169"/>
        <end position="187"/>
    </location>
</feature>
<comment type="subcellular location">
    <subcellularLocation>
        <location evidence="1">Cell membrane</location>
        <topology evidence="1">Multi-pass membrane protein</topology>
    </subcellularLocation>
</comment>
<evidence type="ECO:0000256" key="7">
    <source>
        <dbReference type="SAM" id="Phobius"/>
    </source>
</evidence>
<feature type="domain" description="Major facilitator superfamily (MFS) profile" evidence="8">
    <location>
        <begin position="8"/>
        <end position="398"/>
    </location>
</feature>
<evidence type="ECO:0000259" key="8">
    <source>
        <dbReference type="PROSITE" id="PS50850"/>
    </source>
</evidence>
<dbReference type="InterPro" id="IPR036259">
    <property type="entry name" value="MFS_trans_sf"/>
</dbReference>
<keyword evidence="2" id="KW-0813">Transport</keyword>
<dbReference type="RefSeq" id="WP_123608569.1">
    <property type="nucleotide sequence ID" value="NZ_RJVG01000003.1"/>
</dbReference>
<sequence>MNKNWKKNIILFLSSQTMSLFGSSLVQYAIMWYITLETKSGVMMTISIICGFLPNFFLSPFAGVWADRYNRKRLIMISDSFIAISTLILAILFLMGYDAIWMTFVVSAIRALGSGVQSPAVNAYLPSLVPEDKLMKVNGTNGSIQAFVMLVSPMLSGALLSVATIEAIFFIDVVTAFIAVMILLLFLKETPHERTVSDQPISYFGDLMKGINYIKNHSYLKRFFLYSGCFFILAGPVAFLTPLQVTRNFGDDVWRLTAIEVIFSIGMMAGGIIMASWGGFKNKIYTMSLSSITLAICTFLFGFVGIFWIYLMLMGIFGLAMPFFNTPSTVLLQERVEEEYLGRVFGVFGMIASAMMPISMLIFGPLSDAIKIEYMLIITGIFMVIGSLILVKDKVLLEAGKPKI</sequence>
<dbReference type="InterPro" id="IPR011701">
    <property type="entry name" value="MFS"/>
</dbReference>
<feature type="transmembrane region" description="Helical" evidence="7">
    <location>
        <begin position="292"/>
        <end position="320"/>
    </location>
</feature>
<gene>
    <name evidence="9" type="ORF">EDD66_10343</name>
</gene>